<dbReference type="Proteomes" id="UP000078237">
    <property type="component" value="Unassembled WGS sequence"/>
</dbReference>
<feature type="compositionally biased region" description="Basic and acidic residues" evidence="1">
    <location>
        <begin position="167"/>
        <end position="178"/>
    </location>
</feature>
<dbReference type="STRING" id="100816.A0A175W902"/>
<feature type="compositionally biased region" description="Pro residues" evidence="1">
    <location>
        <begin position="30"/>
        <end position="40"/>
    </location>
</feature>
<proteinExistence type="predicted"/>
<reference evidence="2 3" key="1">
    <citation type="journal article" date="2016" name="Genome Announc.">
        <title>Genome Sequence of Madurella mycetomatis mm55, Isolated from a Human Mycetoma Case in Sudan.</title>
        <authorList>
            <person name="Smit S."/>
            <person name="Derks M.F."/>
            <person name="Bervoets S."/>
            <person name="Fahal A."/>
            <person name="van Leeuwen W."/>
            <person name="van Belkum A."/>
            <person name="van de Sande W.W."/>
        </authorList>
    </citation>
    <scope>NUCLEOTIDE SEQUENCE [LARGE SCALE GENOMIC DNA]</scope>
    <source>
        <strain evidence="3">mm55</strain>
    </source>
</reference>
<keyword evidence="3" id="KW-1185">Reference proteome</keyword>
<accession>A0A175W902</accession>
<feature type="compositionally biased region" description="Basic and acidic residues" evidence="1">
    <location>
        <begin position="114"/>
        <end position="145"/>
    </location>
</feature>
<organism evidence="2 3">
    <name type="scientific">Madurella mycetomatis</name>
    <dbReference type="NCBI Taxonomy" id="100816"/>
    <lineage>
        <taxon>Eukaryota</taxon>
        <taxon>Fungi</taxon>
        <taxon>Dikarya</taxon>
        <taxon>Ascomycota</taxon>
        <taxon>Pezizomycotina</taxon>
        <taxon>Sordariomycetes</taxon>
        <taxon>Sordariomycetidae</taxon>
        <taxon>Sordariales</taxon>
        <taxon>Sordariales incertae sedis</taxon>
        <taxon>Madurella</taxon>
    </lineage>
</organism>
<protein>
    <submittedName>
        <fullName evidence="2">Uncharacterized protein</fullName>
    </submittedName>
</protein>
<dbReference type="OrthoDB" id="3543857at2759"/>
<feature type="region of interest" description="Disordered" evidence="1">
    <location>
        <begin position="114"/>
        <end position="178"/>
    </location>
</feature>
<sequence length="178" mass="20348">MMQPQRLGGVTRSQDKDKSRSTIGPYIPNSGPPPPKPSLLPPLNSTTGYVIDKLMLARRLLDHQPPHDTQLIAVYYVGYTDRPTARALVPYFEILEHVSLRELERWEDGAAERTAEVAREDREAMTREREMEKEEEQKNGRREVPEGVVTKRVTRGMRKRGVGNLAKWEDGEDGLRDN</sequence>
<evidence type="ECO:0000313" key="2">
    <source>
        <dbReference type="EMBL" id="KXX80002.1"/>
    </source>
</evidence>
<dbReference type="VEuPathDB" id="FungiDB:MMYC01_203437"/>
<comment type="caution">
    <text evidence="2">The sequence shown here is derived from an EMBL/GenBank/DDBJ whole genome shotgun (WGS) entry which is preliminary data.</text>
</comment>
<dbReference type="EMBL" id="LCTW02000071">
    <property type="protein sequence ID" value="KXX80002.1"/>
    <property type="molecule type" value="Genomic_DNA"/>
</dbReference>
<feature type="compositionally biased region" description="Basic residues" evidence="1">
    <location>
        <begin position="152"/>
        <end position="161"/>
    </location>
</feature>
<evidence type="ECO:0000256" key="1">
    <source>
        <dbReference type="SAM" id="MobiDB-lite"/>
    </source>
</evidence>
<name>A0A175W902_9PEZI</name>
<dbReference type="AlphaFoldDB" id="A0A175W902"/>
<feature type="region of interest" description="Disordered" evidence="1">
    <location>
        <begin position="1"/>
        <end position="44"/>
    </location>
</feature>
<evidence type="ECO:0000313" key="3">
    <source>
        <dbReference type="Proteomes" id="UP000078237"/>
    </source>
</evidence>
<gene>
    <name evidence="2" type="ORF">MMYC01_203437</name>
</gene>